<accession>A0A1B0BLJ3</accession>
<organism evidence="1 2">
    <name type="scientific">Glossina palpalis gambiensis</name>
    <dbReference type="NCBI Taxonomy" id="67801"/>
    <lineage>
        <taxon>Eukaryota</taxon>
        <taxon>Metazoa</taxon>
        <taxon>Ecdysozoa</taxon>
        <taxon>Arthropoda</taxon>
        <taxon>Hexapoda</taxon>
        <taxon>Insecta</taxon>
        <taxon>Pterygota</taxon>
        <taxon>Neoptera</taxon>
        <taxon>Endopterygota</taxon>
        <taxon>Diptera</taxon>
        <taxon>Brachycera</taxon>
        <taxon>Muscomorpha</taxon>
        <taxon>Hippoboscoidea</taxon>
        <taxon>Glossinidae</taxon>
        <taxon>Glossina</taxon>
    </lineage>
</organism>
<sequence length="198" mass="22410">MMKTLGISVNTDPKDVITKAYLLSKNDTILNAVCKGGRAESSKGHIDHSIDCFLFAEWYLMGYDKVLIVEPTSLTNGLARCFKVDHHRAERSKGHIDHSIDCFLFAEWYLIRHDKESVGSVPASFTIKSSTNCTVDVVFGRGGTIQEKYYTQLNSMRGDLTKLQTTLKSHVEEDVVLIEQSVKAYFYSENKEFVNKIE</sequence>
<dbReference type="AlphaFoldDB" id="A0A1B0BLJ3"/>
<dbReference type="EnsemblMetazoa" id="GPPI033941-RA">
    <property type="protein sequence ID" value="GPPI033941-PA"/>
    <property type="gene ID" value="GPPI033941"/>
</dbReference>
<proteinExistence type="predicted"/>
<reference evidence="2" key="1">
    <citation type="submission" date="2015-01" db="EMBL/GenBank/DDBJ databases">
        <authorList>
            <person name="Aksoy S."/>
            <person name="Warren W."/>
            <person name="Wilson R.K."/>
        </authorList>
    </citation>
    <scope>NUCLEOTIDE SEQUENCE [LARGE SCALE GENOMIC DNA]</scope>
    <source>
        <strain evidence="2">IAEA</strain>
    </source>
</reference>
<keyword evidence="2" id="KW-1185">Reference proteome</keyword>
<evidence type="ECO:0000313" key="1">
    <source>
        <dbReference type="EnsemblMetazoa" id="GPPI033941-PA"/>
    </source>
</evidence>
<dbReference type="EMBL" id="JXJN01016411">
    <property type="status" value="NOT_ANNOTATED_CDS"/>
    <property type="molecule type" value="Genomic_DNA"/>
</dbReference>
<reference evidence="1" key="2">
    <citation type="submission" date="2020-05" db="UniProtKB">
        <authorList>
            <consortium name="EnsemblMetazoa"/>
        </authorList>
    </citation>
    <scope>IDENTIFICATION</scope>
    <source>
        <strain evidence="1">IAEA</strain>
    </source>
</reference>
<dbReference type="Proteomes" id="UP000092460">
    <property type="component" value="Unassembled WGS sequence"/>
</dbReference>
<name>A0A1B0BLJ3_9MUSC</name>
<protein>
    <submittedName>
        <fullName evidence="1">Uncharacterized protein</fullName>
    </submittedName>
</protein>
<dbReference type="VEuPathDB" id="VectorBase:GPPI033941"/>
<evidence type="ECO:0000313" key="2">
    <source>
        <dbReference type="Proteomes" id="UP000092460"/>
    </source>
</evidence>